<dbReference type="RefSeq" id="WP_310021707.1">
    <property type="nucleotide sequence ID" value="NZ_JAVDUM010000012.1"/>
</dbReference>
<keyword evidence="4" id="KW-1185">Reference proteome</keyword>
<keyword evidence="2" id="KW-1133">Transmembrane helix</keyword>
<gene>
    <name evidence="3" type="ORF">J2Y69_002777</name>
</gene>
<proteinExistence type="predicted"/>
<dbReference type="EMBL" id="JAVDUM010000012">
    <property type="protein sequence ID" value="MDR6868166.1"/>
    <property type="molecule type" value="Genomic_DNA"/>
</dbReference>
<comment type="caution">
    <text evidence="3">The sequence shown here is derived from an EMBL/GenBank/DDBJ whole genome shotgun (WGS) entry which is preliminary data.</text>
</comment>
<feature type="compositionally biased region" description="Low complexity" evidence="1">
    <location>
        <begin position="285"/>
        <end position="299"/>
    </location>
</feature>
<evidence type="ECO:0000313" key="4">
    <source>
        <dbReference type="Proteomes" id="UP001259347"/>
    </source>
</evidence>
<feature type="transmembrane region" description="Helical" evidence="2">
    <location>
        <begin position="153"/>
        <end position="173"/>
    </location>
</feature>
<protein>
    <submittedName>
        <fullName evidence="3">Membrane protein</fullName>
    </submittedName>
</protein>
<feature type="compositionally biased region" description="Pro residues" evidence="1">
    <location>
        <begin position="343"/>
        <end position="358"/>
    </location>
</feature>
<evidence type="ECO:0000256" key="2">
    <source>
        <dbReference type="SAM" id="Phobius"/>
    </source>
</evidence>
<feature type="region of interest" description="Disordered" evidence="1">
    <location>
        <begin position="278"/>
        <end position="358"/>
    </location>
</feature>
<keyword evidence="2" id="KW-0472">Membrane</keyword>
<evidence type="ECO:0000313" key="3">
    <source>
        <dbReference type="EMBL" id="MDR6868166.1"/>
    </source>
</evidence>
<sequence length="358" mass="38061">MSELTTPPAKKPNTSLLLRGAIWIAIGALIAAALVCVIWVLVGDQQELVGRAFLTILLLAAFAGIAILEASLSSDRPDWLALLSIISWIIALLVGAVKIWLPADVVDYDGERVVEGGARFFQFLLVVIVLQLAVLHVRIFWRASQRYVTTFTRVVTFVTFAFLGLLVALLVFFLTFPETFHYSDLFWRIVVALTILTAVGSTLIPLLNALFAPKRPAAALPAVRAWPTYVDGTTPLPVLRDGSPDWNAYYTGVPSVEAPIPTAYGAVLPPVPEAPPIPSNPGGWAAPSTPPATSAPSTPLAEPVLPSEPVFPIEPVLPPRPPAPERAPDAAAPDTAAQDVAPPEFPAAPPAAPAPPQS</sequence>
<organism evidence="3 4">
    <name type="scientific">Microbacterium resistens</name>
    <dbReference type="NCBI Taxonomy" id="156977"/>
    <lineage>
        <taxon>Bacteria</taxon>
        <taxon>Bacillati</taxon>
        <taxon>Actinomycetota</taxon>
        <taxon>Actinomycetes</taxon>
        <taxon>Micrococcales</taxon>
        <taxon>Microbacteriaceae</taxon>
        <taxon>Microbacterium</taxon>
    </lineage>
</organism>
<name>A0ABU1SEY4_9MICO</name>
<feature type="transmembrane region" description="Helical" evidence="2">
    <location>
        <begin position="80"/>
        <end position="100"/>
    </location>
</feature>
<feature type="transmembrane region" description="Helical" evidence="2">
    <location>
        <begin position="120"/>
        <end position="141"/>
    </location>
</feature>
<feature type="transmembrane region" description="Helical" evidence="2">
    <location>
        <begin position="21"/>
        <end position="42"/>
    </location>
</feature>
<feature type="transmembrane region" description="Helical" evidence="2">
    <location>
        <begin position="48"/>
        <end position="68"/>
    </location>
</feature>
<keyword evidence="2" id="KW-0812">Transmembrane</keyword>
<reference evidence="3 4" key="1">
    <citation type="submission" date="2023-07" db="EMBL/GenBank/DDBJ databases">
        <title>Sorghum-associated microbial communities from plants grown in Nebraska, USA.</title>
        <authorList>
            <person name="Schachtman D."/>
        </authorList>
    </citation>
    <scope>NUCLEOTIDE SEQUENCE [LARGE SCALE GENOMIC DNA]</scope>
    <source>
        <strain evidence="3 4">2980</strain>
    </source>
</reference>
<evidence type="ECO:0000256" key="1">
    <source>
        <dbReference type="SAM" id="MobiDB-lite"/>
    </source>
</evidence>
<accession>A0ABU1SEY4</accession>
<feature type="transmembrane region" description="Helical" evidence="2">
    <location>
        <begin position="185"/>
        <end position="207"/>
    </location>
</feature>
<feature type="compositionally biased region" description="Pro residues" evidence="1">
    <location>
        <begin position="315"/>
        <end position="325"/>
    </location>
</feature>
<dbReference type="Proteomes" id="UP001259347">
    <property type="component" value="Unassembled WGS sequence"/>
</dbReference>
<feature type="compositionally biased region" description="Low complexity" evidence="1">
    <location>
        <begin position="329"/>
        <end position="342"/>
    </location>
</feature>